<keyword evidence="10" id="KW-1185">Reference proteome</keyword>
<comment type="caution">
    <text evidence="9">The sequence shown here is derived from an EMBL/GenBank/DDBJ whole genome shotgun (WGS) entry which is preliminary data.</text>
</comment>
<evidence type="ECO:0000256" key="1">
    <source>
        <dbReference type="ARBA" id="ARBA00004651"/>
    </source>
</evidence>
<dbReference type="InterPro" id="IPR011701">
    <property type="entry name" value="MFS"/>
</dbReference>
<dbReference type="Gene3D" id="1.20.1250.20">
    <property type="entry name" value="MFS general substrate transporter like domains"/>
    <property type="match status" value="1"/>
</dbReference>
<feature type="transmembrane region" description="Helical" evidence="7">
    <location>
        <begin position="347"/>
        <end position="366"/>
    </location>
</feature>
<feature type="region of interest" description="Disordered" evidence="6">
    <location>
        <begin position="477"/>
        <end position="498"/>
    </location>
</feature>
<evidence type="ECO:0000256" key="5">
    <source>
        <dbReference type="ARBA" id="ARBA00023136"/>
    </source>
</evidence>
<feature type="domain" description="Major facilitator superfamily (MFS) profile" evidence="8">
    <location>
        <begin position="33"/>
        <end position="479"/>
    </location>
</feature>
<feature type="transmembrane region" description="Helical" evidence="7">
    <location>
        <begin position="98"/>
        <end position="121"/>
    </location>
</feature>
<dbReference type="RefSeq" id="WP_190267880.1">
    <property type="nucleotide sequence ID" value="NZ_BAABAD010000005.1"/>
</dbReference>
<keyword evidence="5 7" id="KW-0472">Membrane</keyword>
<feature type="transmembrane region" description="Helical" evidence="7">
    <location>
        <begin position="372"/>
        <end position="393"/>
    </location>
</feature>
<dbReference type="Proteomes" id="UP000602395">
    <property type="component" value="Unassembled WGS sequence"/>
</dbReference>
<feature type="transmembrane region" description="Helical" evidence="7">
    <location>
        <begin position="160"/>
        <end position="181"/>
    </location>
</feature>
<evidence type="ECO:0000256" key="7">
    <source>
        <dbReference type="SAM" id="Phobius"/>
    </source>
</evidence>
<sequence>MSERPSQRRGAGDPTPTQVGSWRELFAREYRAAIAVFAGGIAVFAINTYLTAASLPSAVADIGGERLYAWVMTVFLITSVFSSMLVTRTLTRWGARRAYLIAFGLFGVGSLVCALTPTMPIMLGGRAIQGIGGGLLTGLSFAVIRLALPERLWVRAVGLTSAMWGVGNLIGPVLGGLFAQIGFWRGSFWLLVVATAIITALALRALPARRRDDTASTPLPISSLALVVLATVAVSVASVVDGRSAVIVLVGVAVTATLGFVVVDRRRRAGLLPRLTYTTHNPLKWIYVSIAVLSVGSTSEAFIPLFGQEIAGMGPLLAGMLGAALSWGWSSAQIASTTWADGRRARVVRVAGPAFLAVGLATYGVLQSASGTAAIVGWFVALFVAGTGIGMAFPHIATAAMTITPDDAEAARASAGVNTVQMVANTFGSATAGLLVSVGATVGATGDQTVTSARFLTFGFAALALAGIAAAVASIRPPRPTDVPGPTASSGAGHVGPR</sequence>
<protein>
    <submittedName>
        <fullName evidence="9">MFS transporter</fullName>
    </submittedName>
</protein>
<dbReference type="SUPFAM" id="SSF103473">
    <property type="entry name" value="MFS general substrate transporter"/>
    <property type="match status" value="1"/>
</dbReference>
<feature type="transmembrane region" description="Helical" evidence="7">
    <location>
        <begin position="285"/>
        <end position="307"/>
    </location>
</feature>
<evidence type="ECO:0000259" key="8">
    <source>
        <dbReference type="PROSITE" id="PS50850"/>
    </source>
</evidence>
<dbReference type="Pfam" id="PF07690">
    <property type="entry name" value="MFS_1"/>
    <property type="match status" value="1"/>
</dbReference>
<dbReference type="Gene3D" id="1.20.1720.10">
    <property type="entry name" value="Multidrug resistance protein D"/>
    <property type="match status" value="1"/>
</dbReference>
<keyword evidence="3 7" id="KW-0812">Transmembrane</keyword>
<comment type="subcellular location">
    <subcellularLocation>
        <location evidence="1">Cell membrane</location>
        <topology evidence="1">Multi-pass membrane protein</topology>
    </subcellularLocation>
</comment>
<keyword evidence="4 7" id="KW-1133">Transmembrane helix</keyword>
<feature type="transmembrane region" description="Helical" evidence="7">
    <location>
        <begin position="127"/>
        <end position="148"/>
    </location>
</feature>
<feature type="transmembrane region" description="Helical" evidence="7">
    <location>
        <begin position="455"/>
        <end position="475"/>
    </location>
</feature>
<dbReference type="EMBL" id="JACWMS010000003">
    <property type="protein sequence ID" value="MBD1321336.1"/>
    <property type="molecule type" value="Genomic_DNA"/>
</dbReference>
<dbReference type="PANTHER" id="PTHR42718:SF9">
    <property type="entry name" value="MAJOR FACILITATOR SUPERFAMILY MULTIDRUG TRANSPORTER MFSC"/>
    <property type="match status" value="1"/>
</dbReference>
<feature type="transmembrane region" description="Helical" evidence="7">
    <location>
        <begin position="245"/>
        <end position="264"/>
    </location>
</feature>
<evidence type="ECO:0000256" key="6">
    <source>
        <dbReference type="SAM" id="MobiDB-lite"/>
    </source>
</evidence>
<dbReference type="InterPro" id="IPR020846">
    <property type="entry name" value="MFS_dom"/>
</dbReference>
<proteinExistence type="predicted"/>
<reference evidence="9 10" key="1">
    <citation type="submission" date="2020-09" db="EMBL/GenBank/DDBJ databases">
        <title>Novel species in genus Gordonia.</title>
        <authorList>
            <person name="Zhang G."/>
        </authorList>
    </citation>
    <scope>NUCLEOTIDE SEQUENCE [LARGE SCALE GENOMIC DNA]</scope>
    <source>
        <strain evidence="9 10">ON-33</strain>
    </source>
</reference>
<keyword evidence="2" id="KW-0813">Transport</keyword>
<feature type="transmembrane region" description="Helical" evidence="7">
    <location>
        <begin position="313"/>
        <end position="335"/>
    </location>
</feature>
<evidence type="ECO:0000313" key="9">
    <source>
        <dbReference type="EMBL" id="MBD1321336.1"/>
    </source>
</evidence>
<feature type="transmembrane region" description="Helical" evidence="7">
    <location>
        <begin position="187"/>
        <end position="206"/>
    </location>
</feature>
<evidence type="ECO:0000256" key="2">
    <source>
        <dbReference type="ARBA" id="ARBA00022448"/>
    </source>
</evidence>
<feature type="transmembrane region" description="Helical" evidence="7">
    <location>
        <begin position="32"/>
        <end position="55"/>
    </location>
</feature>
<gene>
    <name evidence="9" type="ORF">IDF66_17255</name>
</gene>
<feature type="transmembrane region" description="Helical" evidence="7">
    <location>
        <begin position="218"/>
        <end position="239"/>
    </location>
</feature>
<evidence type="ECO:0000256" key="3">
    <source>
        <dbReference type="ARBA" id="ARBA00022692"/>
    </source>
</evidence>
<dbReference type="PRINTS" id="PR01036">
    <property type="entry name" value="TCRTETB"/>
</dbReference>
<accession>A0ABR7WEX5</accession>
<feature type="transmembrane region" description="Helical" evidence="7">
    <location>
        <begin position="67"/>
        <end position="86"/>
    </location>
</feature>
<evidence type="ECO:0000313" key="10">
    <source>
        <dbReference type="Proteomes" id="UP000602395"/>
    </source>
</evidence>
<dbReference type="PANTHER" id="PTHR42718">
    <property type="entry name" value="MAJOR FACILITATOR SUPERFAMILY MULTIDRUG TRANSPORTER MFSC"/>
    <property type="match status" value="1"/>
</dbReference>
<name>A0ABR7WEX5_9ACTN</name>
<dbReference type="InterPro" id="IPR036259">
    <property type="entry name" value="MFS_trans_sf"/>
</dbReference>
<evidence type="ECO:0000256" key="4">
    <source>
        <dbReference type="ARBA" id="ARBA00022989"/>
    </source>
</evidence>
<dbReference type="PROSITE" id="PS50850">
    <property type="entry name" value="MFS"/>
    <property type="match status" value="1"/>
</dbReference>
<organism evidence="9 10">
    <name type="scientific">Gordonia hankookensis</name>
    <dbReference type="NCBI Taxonomy" id="589403"/>
    <lineage>
        <taxon>Bacteria</taxon>
        <taxon>Bacillati</taxon>
        <taxon>Actinomycetota</taxon>
        <taxon>Actinomycetes</taxon>
        <taxon>Mycobacteriales</taxon>
        <taxon>Gordoniaceae</taxon>
        <taxon>Gordonia</taxon>
    </lineage>
</organism>